<comment type="caution">
    <text evidence="3">The sequence shown here is derived from an EMBL/GenBank/DDBJ whole genome shotgun (WGS) entry which is preliminary data.</text>
</comment>
<feature type="transmembrane region" description="Helical" evidence="2">
    <location>
        <begin position="78"/>
        <end position="100"/>
    </location>
</feature>
<dbReference type="PANTHER" id="PTHR33219:SF14">
    <property type="entry name" value="PROTEIN COFACTOR ASSEMBLY OF COMPLEX C SUBUNIT B CCB3, CHLOROPLASTIC-RELATED"/>
    <property type="match status" value="1"/>
</dbReference>
<name>A0ABW4N054_9CAUL</name>
<dbReference type="Proteomes" id="UP001597237">
    <property type="component" value="Unassembled WGS sequence"/>
</dbReference>
<keyword evidence="2" id="KW-1133">Transmembrane helix</keyword>
<dbReference type="RefSeq" id="WP_377283992.1">
    <property type="nucleotide sequence ID" value="NZ_JBHRSI010000010.1"/>
</dbReference>
<organism evidence="3 4">
    <name type="scientific">Phenylobacterium terrae</name>
    <dbReference type="NCBI Taxonomy" id="2665495"/>
    <lineage>
        <taxon>Bacteria</taxon>
        <taxon>Pseudomonadati</taxon>
        <taxon>Pseudomonadota</taxon>
        <taxon>Alphaproteobacteria</taxon>
        <taxon>Caulobacterales</taxon>
        <taxon>Caulobacteraceae</taxon>
        <taxon>Phenylobacterium</taxon>
    </lineage>
</organism>
<comment type="similarity">
    <text evidence="1">Belongs to the YggT family.</text>
</comment>
<dbReference type="Pfam" id="PF02325">
    <property type="entry name" value="CCB3_YggT"/>
    <property type="match status" value="1"/>
</dbReference>
<accession>A0ABW4N054</accession>
<evidence type="ECO:0000256" key="2">
    <source>
        <dbReference type="SAM" id="Phobius"/>
    </source>
</evidence>
<dbReference type="InterPro" id="IPR003425">
    <property type="entry name" value="CCB3/YggT"/>
</dbReference>
<evidence type="ECO:0000313" key="3">
    <source>
        <dbReference type="EMBL" id="MFD1783465.1"/>
    </source>
</evidence>
<protein>
    <submittedName>
        <fullName evidence="3">YggT family protein</fullName>
    </submittedName>
</protein>
<dbReference type="PANTHER" id="PTHR33219">
    <property type="entry name" value="YLMG HOMOLOG PROTEIN 2, CHLOROPLASTIC"/>
    <property type="match status" value="1"/>
</dbReference>
<keyword evidence="2" id="KW-0812">Transmembrane</keyword>
<keyword evidence="4" id="KW-1185">Reference proteome</keyword>
<reference evidence="4" key="1">
    <citation type="journal article" date="2019" name="Int. J. Syst. Evol. Microbiol.">
        <title>The Global Catalogue of Microorganisms (GCM) 10K type strain sequencing project: providing services to taxonomists for standard genome sequencing and annotation.</title>
        <authorList>
            <consortium name="The Broad Institute Genomics Platform"/>
            <consortium name="The Broad Institute Genome Sequencing Center for Infectious Disease"/>
            <person name="Wu L."/>
            <person name="Ma J."/>
        </authorList>
    </citation>
    <scope>NUCLEOTIDE SEQUENCE [LARGE SCALE GENOMIC DNA]</scope>
    <source>
        <strain evidence="4">DFY28</strain>
    </source>
</reference>
<sequence length="105" mass="11916">MAALLQFLYFILNGLMTLLVWAIIISAVLSWLVAFDVINLRNQFAYNIVRFLDAVTRPVLRPFQRIIPPLGGVDISPIIVILVLTGIQQYLLPALFNFLLRTLAF</sequence>
<feature type="transmembrane region" description="Helical" evidence="2">
    <location>
        <begin position="7"/>
        <end position="34"/>
    </location>
</feature>
<gene>
    <name evidence="3" type="ORF">ACFSC0_08680</name>
</gene>
<proteinExistence type="inferred from homology"/>
<evidence type="ECO:0000313" key="4">
    <source>
        <dbReference type="Proteomes" id="UP001597237"/>
    </source>
</evidence>
<dbReference type="EMBL" id="JBHUEY010000001">
    <property type="protein sequence ID" value="MFD1783465.1"/>
    <property type="molecule type" value="Genomic_DNA"/>
</dbReference>
<keyword evidence="2" id="KW-0472">Membrane</keyword>
<evidence type="ECO:0000256" key="1">
    <source>
        <dbReference type="ARBA" id="ARBA00010894"/>
    </source>
</evidence>